<evidence type="ECO:0000313" key="1">
    <source>
        <dbReference type="EMBL" id="KAJ1194335.1"/>
    </source>
</evidence>
<comment type="caution">
    <text evidence="1">The sequence shown here is derived from an EMBL/GenBank/DDBJ whole genome shotgun (WGS) entry which is preliminary data.</text>
</comment>
<reference evidence="1" key="1">
    <citation type="journal article" date="2022" name="bioRxiv">
        <title>Sequencing and chromosome-scale assembly of the giantPleurodeles waltlgenome.</title>
        <authorList>
            <person name="Brown T."/>
            <person name="Elewa A."/>
            <person name="Iarovenko S."/>
            <person name="Subramanian E."/>
            <person name="Araus A.J."/>
            <person name="Petzold A."/>
            <person name="Susuki M."/>
            <person name="Suzuki K.-i.T."/>
            <person name="Hayashi T."/>
            <person name="Toyoda A."/>
            <person name="Oliveira C."/>
            <person name="Osipova E."/>
            <person name="Leigh N.D."/>
            <person name="Simon A."/>
            <person name="Yun M.H."/>
        </authorList>
    </citation>
    <scope>NUCLEOTIDE SEQUENCE</scope>
    <source>
        <strain evidence="1">20211129_DDA</strain>
        <tissue evidence="1">Liver</tissue>
    </source>
</reference>
<dbReference type="EMBL" id="JANPWB010000004">
    <property type="protein sequence ID" value="KAJ1194335.1"/>
    <property type="molecule type" value="Genomic_DNA"/>
</dbReference>
<keyword evidence="2" id="KW-1185">Reference proteome</keyword>
<dbReference type="AlphaFoldDB" id="A0AAV7UYZ5"/>
<dbReference type="Proteomes" id="UP001066276">
    <property type="component" value="Chromosome 2_2"/>
</dbReference>
<protein>
    <submittedName>
        <fullName evidence="1">Uncharacterized protein</fullName>
    </submittedName>
</protein>
<evidence type="ECO:0000313" key="2">
    <source>
        <dbReference type="Proteomes" id="UP001066276"/>
    </source>
</evidence>
<gene>
    <name evidence="1" type="ORF">NDU88_003624</name>
</gene>
<proteinExistence type="predicted"/>
<sequence>MSAPVCTANGLPQLNDRCVDSWVVILWAYSCWSDGVGFGIASLSLKFGMADLCGCLYCGEFRAVSHNICTRIPLPQPYVGGLLHSGKRDLPARL</sequence>
<name>A0AAV7UYZ5_PLEWA</name>
<accession>A0AAV7UYZ5</accession>
<organism evidence="1 2">
    <name type="scientific">Pleurodeles waltl</name>
    <name type="common">Iberian ribbed newt</name>
    <dbReference type="NCBI Taxonomy" id="8319"/>
    <lineage>
        <taxon>Eukaryota</taxon>
        <taxon>Metazoa</taxon>
        <taxon>Chordata</taxon>
        <taxon>Craniata</taxon>
        <taxon>Vertebrata</taxon>
        <taxon>Euteleostomi</taxon>
        <taxon>Amphibia</taxon>
        <taxon>Batrachia</taxon>
        <taxon>Caudata</taxon>
        <taxon>Salamandroidea</taxon>
        <taxon>Salamandridae</taxon>
        <taxon>Pleurodelinae</taxon>
        <taxon>Pleurodeles</taxon>
    </lineage>
</organism>